<dbReference type="Pfam" id="PF01636">
    <property type="entry name" value="APH"/>
    <property type="match status" value="1"/>
</dbReference>
<reference evidence="2 3" key="1">
    <citation type="submission" date="2013-05" db="EMBL/GenBank/DDBJ databases">
        <authorList>
            <person name="Strain E.A."/>
            <person name="Brown E."/>
            <person name="Allard M.W."/>
            <person name="Luo Y.L."/>
        </authorList>
    </citation>
    <scope>NUCLEOTIDE SEQUENCE [LARGE SCALE GENOMIC DNA]</scope>
    <source>
        <strain evidence="2 3">TS-15</strain>
    </source>
</reference>
<dbReference type="PANTHER" id="PTHR41283:SF1">
    <property type="entry name" value="AMINOGLYCOSIDE PHOSPHOTRANSFERASE DOMAIN-CONTAINING PROTEIN"/>
    <property type="match status" value="1"/>
</dbReference>
<comment type="caution">
    <text evidence="2">The sequence shown here is derived from an EMBL/GenBank/DDBJ whole genome shotgun (WGS) entry which is preliminary data.</text>
</comment>
<dbReference type="EMBL" id="ATMT01000056">
    <property type="protein sequence ID" value="EPY06294.1"/>
    <property type="molecule type" value="Genomic_DNA"/>
</dbReference>
<proteinExistence type="predicted"/>
<evidence type="ECO:0000313" key="3">
    <source>
        <dbReference type="Proteomes" id="UP000015344"/>
    </source>
</evidence>
<evidence type="ECO:0000259" key="1">
    <source>
        <dbReference type="Pfam" id="PF01636"/>
    </source>
</evidence>
<evidence type="ECO:0000313" key="2">
    <source>
        <dbReference type="EMBL" id="EPY06294.1"/>
    </source>
</evidence>
<protein>
    <recommendedName>
        <fullName evidence="1">Aminoglycoside phosphotransferase domain-containing protein</fullName>
    </recommendedName>
</protein>
<sequence length="109" mass="13236">MRHRPNLFQHDDFHVGNLIIKDNQLSGVIDFNRFDWGDPIHEFLKVGMFSSEVRIPFSIGQIRGYHKDSEPDDLFWRLYSLYLAMDKIDRVLEDHDYFRLLKPKWYIHI</sequence>
<feature type="domain" description="Aminoglycoside phosphotransferase" evidence="1">
    <location>
        <begin position="4"/>
        <end position="71"/>
    </location>
</feature>
<dbReference type="AlphaFoldDB" id="S9SNJ5"/>
<dbReference type="InterPro" id="IPR002575">
    <property type="entry name" value="Aminoglycoside_PTrfase"/>
</dbReference>
<gene>
    <name evidence="2" type="ORF">PAALTS15_16301</name>
</gene>
<dbReference type="Proteomes" id="UP000015344">
    <property type="component" value="Unassembled WGS sequence"/>
</dbReference>
<organism evidence="2 3">
    <name type="scientific">Paenibacillus alvei TS-15</name>
    <dbReference type="NCBI Taxonomy" id="1117108"/>
    <lineage>
        <taxon>Bacteria</taxon>
        <taxon>Bacillati</taxon>
        <taxon>Bacillota</taxon>
        <taxon>Bacilli</taxon>
        <taxon>Bacillales</taxon>
        <taxon>Paenibacillaceae</taxon>
        <taxon>Paenibacillus</taxon>
    </lineage>
</organism>
<dbReference type="InterPro" id="IPR011009">
    <property type="entry name" value="Kinase-like_dom_sf"/>
</dbReference>
<accession>S9SNJ5</accession>
<dbReference type="SUPFAM" id="SSF56112">
    <property type="entry name" value="Protein kinase-like (PK-like)"/>
    <property type="match status" value="1"/>
</dbReference>
<dbReference type="eggNOG" id="COG3173">
    <property type="taxonomic scope" value="Bacteria"/>
</dbReference>
<dbReference type="Gene3D" id="3.90.1200.10">
    <property type="match status" value="1"/>
</dbReference>
<name>S9SNJ5_PAEAL</name>
<dbReference type="PANTHER" id="PTHR41283">
    <property type="entry name" value="AMINOGLYCOSIDE PHOSPHOTRANSFERASE"/>
    <property type="match status" value="1"/>
</dbReference>